<comment type="caution">
    <text evidence="3">The sequence shown here is derived from an EMBL/GenBank/DDBJ whole genome shotgun (WGS) entry which is preliminary data.</text>
</comment>
<feature type="region of interest" description="Disordered" evidence="1">
    <location>
        <begin position="127"/>
        <end position="152"/>
    </location>
</feature>
<proteinExistence type="predicted"/>
<reference evidence="3" key="1">
    <citation type="journal article" date="2021" name="Nat. Commun.">
        <title>Genetic determinants of endophytism in the Arabidopsis root mycobiome.</title>
        <authorList>
            <person name="Mesny F."/>
            <person name="Miyauchi S."/>
            <person name="Thiergart T."/>
            <person name="Pickel B."/>
            <person name="Atanasova L."/>
            <person name="Karlsson M."/>
            <person name="Huettel B."/>
            <person name="Barry K.W."/>
            <person name="Haridas S."/>
            <person name="Chen C."/>
            <person name="Bauer D."/>
            <person name="Andreopoulos W."/>
            <person name="Pangilinan J."/>
            <person name="LaButti K."/>
            <person name="Riley R."/>
            <person name="Lipzen A."/>
            <person name="Clum A."/>
            <person name="Drula E."/>
            <person name="Henrissat B."/>
            <person name="Kohler A."/>
            <person name="Grigoriev I.V."/>
            <person name="Martin F.M."/>
            <person name="Hacquard S."/>
        </authorList>
    </citation>
    <scope>NUCLEOTIDE SEQUENCE</scope>
    <source>
        <strain evidence="3">MPI-CAGE-AT-0016</strain>
    </source>
</reference>
<accession>A0A8K0TDN6</accession>
<organism evidence="3 4">
    <name type="scientific">Plectosphaerella cucumerina</name>
    <dbReference type="NCBI Taxonomy" id="40658"/>
    <lineage>
        <taxon>Eukaryota</taxon>
        <taxon>Fungi</taxon>
        <taxon>Dikarya</taxon>
        <taxon>Ascomycota</taxon>
        <taxon>Pezizomycotina</taxon>
        <taxon>Sordariomycetes</taxon>
        <taxon>Hypocreomycetidae</taxon>
        <taxon>Glomerellales</taxon>
        <taxon>Plectosphaerellaceae</taxon>
        <taxon>Plectosphaerella</taxon>
    </lineage>
</organism>
<protein>
    <submittedName>
        <fullName evidence="3">Uncharacterized protein</fullName>
    </submittedName>
</protein>
<keyword evidence="2" id="KW-0812">Transmembrane</keyword>
<evidence type="ECO:0000313" key="4">
    <source>
        <dbReference type="Proteomes" id="UP000813385"/>
    </source>
</evidence>
<dbReference type="Proteomes" id="UP000813385">
    <property type="component" value="Unassembled WGS sequence"/>
</dbReference>
<evidence type="ECO:0000256" key="2">
    <source>
        <dbReference type="SAM" id="Phobius"/>
    </source>
</evidence>
<evidence type="ECO:0000313" key="3">
    <source>
        <dbReference type="EMBL" id="KAH7354489.1"/>
    </source>
</evidence>
<name>A0A8K0TDN6_9PEZI</name>
<keyword evidence="4" id="KW-1185">Reference proteome</keyword>
<dbReference type="AlphaFoldDB" id="A0A8K0TDN6"/>
<evidence type="ECO:0000256" key="1">
    <source>
        <dbReference type="SAM" id="MobiDB-lite"/>
    </source>
</evidence>
<sequence>MSQDENTALAALGALLGYVGAEAATTAPFEHLLWPQRHLSNFSLRAVPAVALLMPMGGPFHKAALETFDTLHRHGLLFASPRRGHMLGTAFFTEIGWTYNVHEPGKMPEVKETRNCLWAPAVTLLPVPEMDDGDRGSPEKRAEQGHKKPKAPVRARISVSHLTFSRATPDDMASDIPFVREDTRRPGLRVIAAIFVAESTAIVVAAVVAGVWRTPWALLWLAPLALRLLSAVFAVHREPLSAPGPDTSPSGPCPDFQVHCPRSNGDFMVFTGPPAVVLQFMRHYAHPVRSRPRETLQLLVVVALGAVFPLGLVVSALVMPLPLQYVWFGYQMFLVVGLHIARYSRRVAAVSTHAAIADALARGPGAILFGHRRNAPETIRVDLTVTYHNRHADGRLAVERLLGRSRGKPEGVPAKHHGS</sequence>
<gene>
    <name evidence="3" type="ORF">B0T11DRAFT_128723</name>
</gene>
<feature type="transmembrane region" description="Helical" evidence="2">
    <location>
        <begin position="190"/>
        <end position="212"/>
    </location>
</feature>
<dbReference type="OrthoDB" id="5295335at2759"/>
<dbReference type="EMBL" id="JAGPXD010000005">
    <property type="protein sequence ID" value="KAH7354489.1"/>
    <property type="molecule type" value="Genomic_DNA"/>
</dbReference>
<feature type="transmembrane region" description="Helical" evidence="2">
    <location>
        <begin position="325"/>
        <end position="341"/>
    </location>
</feature>
<feature type="transmembrane region" description="Helical" evidence="2">
    <location>
        <begin position="218"/>
        <end position="235"/>
    </location>
</feature>
<keyword evidence="2" id="KW-0472">Membrane</keyword>
<keyword evidence="2" id="KW-1133">Transmembrane helix</keyword>
<feature type="transmembrane region" description="Helical" evidence="2">
    <location>
        <begin position="298"/>
        <end position="319"/>
    </location>
</feature>
<feature type="compositionally biased region" description="Basic and acidic residues" evidence="1">
    <location>
        <begin position="133"/>
        <end position="146"/>
    </location>
</feature>